<accession>A0ABZ0U764</accession>
<feature type="region of interest" description="Disordered" evidence="1">
    <location>
        <begin position="75"/>
        <end position="95"/>
    </location>
</feature>
<keyword evidence="3" id="KW-1185">Reference proteome</keyword>
<sequence length="190" mass="22038">MAMETMNTCEDILDKVTVHSHDADYLLGLDIQGGKPYGVKLFDLVSCETEDWGSLDEALLWMDRQMDRRRHPHAGMECRSFDPEDTDRRRAEGKVRHQAWLEGRPDPYLPKRPEPADIPKFPKGCAVFRIRILYRQHGSWQGEVVQMRRKTPKKAHFRSALELLYLLHSALPDGVPSPEQKIGQEHKERP</sequence>
<name>A0ABZ0U764_9FIRM</name>
<reference evidence="2" key="1">
    <citation type="submission" date="2023-10" db="EMBL/GenBank/DDBJ databases">
        <title>Genome sequence of Blautia coccoides DSM 935.</title>
        <authorList>
            <person name="Boeer T."/>
            <person name="Bengelsdorf F.R."/>
            <person name="Daniel R."/>
            <person name="Poehlein A."/>
        </authorList>
    </citation>
    <scope>NUCLEOTIDE SEQUENCE [LARGE SCALE GENOMIC DNA]</scope>
    <source>
        <strain evidence="2">DSM 935</strain>
    </source>
</reference>
<dbReference type="Proteomes" id="UP001325248">
    <property type="component" value="Chromosome"/>
</dbReference>
<gene>
    <name evidence="2" type="ORF">BLCOC_14010</name>
</gene>
<proteinExistence type="predicted"/>
<organism evidence="2 3">
    <name type="scientific">Blautia producta</name>
    <dbReference type="NCBI Taxonomy" id="33035"/>
    <lineage>
        <taxon>Bacteria</taxon>
        <taxon>Bacillati</taxon>
        <taxon>Bacillota</taxon>
        <taxon>Clostridia</taxon>
        <taxon>Lachnospirales</taxon>
        <taxon>Lachnospiraceae</taxon>
        <taxon>Blautia</taxon>
    </lineage>
</organism>
<evidence type="ECO:0000313" key="2">
    <source>
        <dbReference type="EMBL" id="WPX73060.1"/>
    </source>
</evidence>
<evidence type="ECO:0000313" key="3">
    <source>
        <dbReference type="Proteomes" id="UP001325248"/>
    </source>
</evidence>
<evidence type="ECO:0000256" key="1">
    <source>
        <dbReference type="SAM" id="MobiDB-lite"/>
    </source>
</evidence>
<protein>
    <submittedName>
        <fullName evidence="2">Uncharacterized protein</fullName>
    </submittedName>
</protein>
<dbReference type="EMBL" id="CP136422">
    <property type="protein sequence ID" value="WPX73060.1"/>
    <property type="molecule type" value="Genomic_DNA"/>
</dbReference>